<evidence type="ECO:0000313" key="4">
    <source>
        <dbReference type="Proteomes" id="UP000016800"/>
    </source>
</evidence>
<feature type="region of interest" description="Disordered" evidence="2">
    <location>
        <begin position="1"/>
        <end position="51"/>
    </location>
</feature>
<dbReference type="GeneID" id="35395314"/>
<dbReference type="PANTHER" id="PTHR43591">
    <property type="entry name" value="METHYLTRANSFERASE"/>
    <property type="match status" value="1"/>
</dbReference>
<dbReference type="Pfam" id="PF13489">
    <property type="entry name" value="Methyltransf_23"/>
    <property type="match status" value="1"/>
</dbReference>
<comment type="similarity">
    <text evidence="1">Belongs to the methyltransferase superfamily. LaeA methyltransferase family.</text>
</comment>
<dbReference type="SUPFAM" id="SSF53335">
    <property type="entry name" value="S-adenosyl-L-methionine-dependent methyltransferases"/>
    <property type="match status" value="1"/>
</dbReference>
<dbReference type="CDD" id="cd02440">
    <property type="entry name" value="AdoMet_MTases"/>
    <property type="match status" value="1"/>
</dbReference>
<keyword evidence="3" id="KW-0489">Methyltransferase</keyword>
<organism evidence="3 4">
    <name type="scientific">Gibberella fujikuroi (strain CBS 195.34 / IMI 58289 / NRRL A-6831)</name>
    <name type="common">Bakanae and foot rot disease fungus</name>
    <name type="synonym">Fusarium fujikuroi</name>
    <dbReference type="NCBI Taxonomy" id="1279085"/>
    <lineage>
        <taxon>Eukaryota</taxon>
        <taxon>Fungi</taxon>
        <taxon>Dikarya</taxon>
        <taxon>Ascomycota</taxon>
        <taxon>Pezizomycotina</taxon>
        <taxon>Sordariomycetes</taxon>
        <taxon>Hypocreomycetidae</taxon>
        <taxon>Hypocreales</taxon>
        <taxon>Nectriaceae</taxon>
        <taxon>Fusarium</taxon>
        <taxon>Fusarium fujikuroi species complex</taxon>
    </lineage>
</organism>
<dbReference type="Gene3D" id="3.40.50.150">
    <property type="entry name" value="Vaccinia Virus protein VP39"/>
    <property type="match status" value="1"/>
</dbReference>
<dbReference type="VEuPathDB" id="FungiDB:FFUJ_01830"/>
<dbReference type="EMBL" id="HF679023">
    <property type="protein sequence ID" value="CCT61690.1"/>
    <property type="molecule type" value="Genomic_DNA"/>
</dbReference>
<protein>
    <submittedName>
        <fullName evidence="3">Related to methyltransferase</fullName>
    </submittedName>
</protein>
<gene>
    <name evidence="3" type="ORF">FFUJ_01830</name>
</gene>
<name>S0DHZ7_GIBF5</name>
<dbReference type="AlphaFoldDB" id="S0DHZ7"/>
<sequence>MTDQQLRDTPTATATDSPPPLAAAAAAAPAAPSSPAPQAELIPAEDPEDTSDIDRYEIDSALGSDAASFMYPDSVTASILEYRTIQGRTYHSDRYAHEYVMPNDEQQLQSVDITHHYLTILLDNNLFLAPISPHVQRVLDVGTDAYPSAQVIGSDLSPTQPEWVPPNVHFEIADATLTWPWKDNYFDFIHIRYLFGGVQDWHALFQEAHRCCAPGGWVQSCEADIHFYSDDGTTDSEPALQKWADLYEKGGAATGRTFFLQQEALQERSITEAGFTDVRIFDYKLPVGGWTSNRKLFELGEYVRLTLENDLEGYTLYLWHNVLNWPREEYPQFLTAMRKAISSRKVHGYMMVRYVYARKP</sequence>
<dbReference type="Proteomes" id="UP000016800">
    <property type="component" value="Chromosome I"/>
</dbReference>
<reference evidence="4" key="1">
    <citation type="journal article" date="2013" name="PLoS Pathog.">
        <title>Deciphering the cryptic genome: genome-wide analyses of the rice pathogen Fusarium fujikuroi reveal complex regulation of secondary metabolism and novel metabolites.</title>
        <authorList>
            <person name="Wiemann P."/>
            <person name="Sieber C.M."/>
            <person name="von Bargen K.W."/>
            <person name="Studt L."/>
            <person name="Niehaus E.M."/>
            <person name="Espino J.J."/>
            <person name="Huss K."/>
            <person name="Michielse C.B."/>
            <person name="Albermann S."/>
            <person name="Wagner D."/>
            <person name="Bergner S.V."/>
            <person name="Connolly L.R."/>
            <person name="Fischer A."/>
            <person name="Reuter G."/>
            <person name="Kleigrewe K."/>
            <person name="Bald T."/>
            <person name="Wingfield B.D."/>
            <person name="Ophir R."/>
            <person name="Freeman S."/>
            <person name="Hippler M."/>
            <person name="Smith K.M."/>
            <person name="Brown D.W."/>
            <person name="Proctor R.H."/>
            <person name="Munsterkotter M."/>
            <person name="Freitag M."/>
            <person name="Humpf H.U."/>
            <person name="Guldener U."/>
            <person name="Tudzynski B."/>
        </authorList>
    </citation>
    <scope>NUCLEOTIDE SEQUENCE [LARGE SCALE GENOMIC DNA]</scope>
    <source>
        <strain evidence="4">CBS 195.34 / IMI 58289 / NRRL A-6831</strain>
    </source>
</reference>
<evidence type="ECO:0000313" key="3">
    <source>
        <dbReference type="EMBL" id="CCT61690.1"/>
    </source>
</evidence>
<dbReference type="RefSeq" id="XP_023423771.1">
    <property type="nucleotide sequence ID" value="XM_023574351.1"/>
</dbReference>
<accession>S0DHZ7</accession>
<dbReference type="PANTHER" id="PTHR43591:SF10">
    <property type="entry name" value="ABC TRANSMEMBRANE TYPE-1 DOMAIN-CONTAINING PROTEIN-RELATED"/>
    <property type="match status" value="1"/>
</dbReference>
<dbReference type="InterPro" id="IPR029063">
    <property type="entry name" value="SAM-dependent_MTases_sf"/>
</dbReference>
<evidence type="ECO:0000256" key="1">
    <source>
        <dbReference type="ARBA" id="ARBA00038158"/>
    </source>
</evidence>
<keyword evidence="4" id="KW-1185">Reference proteome</keyword>
<dbReference type="HOGENOM" id="CLU_010595_0_0_1"/>
<dbReference type="STRING" id="1279085.S0DHZ7"/>
<dbReference type="GO" id="GO:0032259">
    <property type="term" value="P:methylation"/>
    <property type="evidence" value="ECO:0007669"/>
    <property type="project" value="UniProtKB-KW"/>
</dbReference>
<keyword evidence="3" id="KW-0808">Transferase</keyword>
<feature type="compositionally biased region" description="Low complexity" evidence="2">
    <location>
        <begin position="9"/>
        <end position="39"/>
    </location>
</feature>
<dbReference type="GO" id="GO:0008168">
    <property type="term" value="F:methyltransferase activity"/>
    <property type="evidence" value="ECO:0007669"/>
    <property type="project" value="UniProtKB-KW"/>
</dbReference>
<evidence type="ECO:0000256" key="2">
    <source>
        <dbReference type="SAM" id="MobiDB-lite"/>
    </source>
</evidence>
<proteinExistence type="inferred from homology"/>